<dbReference type="InterPro" id="IPR013785">
    <property type="entry name" value="Aldolase_TIM"/>
</dbReference>
<name>A0A0S2I142_9BACT</name>
<proteinExistence type="predicted"/>
<dbReference type="Pfam" id="PF04055">
    <property type="entry name" value="Radical_SAM"/>
    <property type="match status" value="1"/>
</dbReference>
<evidence type="ECO:0000313" key="9">
    <source>
        <dbReference type="Proteomes" id="UP000064893"/>
    </source>
</evidence>
<dbReference type="SUPFAM" id="SSF102114">
    <property type="entry name" value="Radical SAM enzymes"/>
    <property type="match status" value="1"/>
</dbReference>
<dbReference type="GO" id="GO:0046872">
    <property type="term" value="F:metal ion binding"/>
    <property type="evidence" value="ECO:0007669"/>
    <property type="project" value="UniProtKB-KW"/>
</dbReference>
<keyword evidence="9" id="KW-1185">Reference proteome</keyword>
<accession>A0A0S2I142</accession>
<sequence length="258" mass="28574">MSTFLFDKTVFGPVKSRRLGVSLGINLLPTNSKVCTFDCIYCECGWTDKGSNVGVLPTREDVISKLEGVLIERSQKNLPIDAITFAGNGEPTMHPAFVEIVEDTLKLRQRLFPGARISILSNATLVHKPRIFHVLQKVDDNILKLDSGIEATIKKINCPLGNFNLDTLIESLKKFQGILTIQSMFIKGEYEGYKVDNTTEEEISAWLSAIKEIGPKRIMVYTIARETAAEGIEAVSIDELEQIAEKARSLGIEVLVSS</sequence>
<evidence type="ECO:0000256" key="1">
    <source>
        <dbReference type="ARBA" id="ARBA00001966"/>
    </source>
</evidence>
<dbReference type="KEGG" id="blq:L21SP5_02228"/>
<dbReference type="GO" id="GO:0003824">
    <property type="term" value="F:catalytic activity"/>
    <property type="evidence" value="ECO:0007669"/>
    <property type="project" value="InterPro"/>
</dbReference>
<dbReference type="Gene3D" id="3.20.20.70">
    <property type="entry name" value="Aldolase class I"/>
    <property type="match status" value="1"/>
</dbReference>
<dbReference type="PANTHER" id="PTHR43787">
    <property type="entry name" value="FEMO COFACTOR BIOSYNTHESIS PROTEIN NIFB-RELATED"/>
    <property type="match status" value="1"/>
</dbReference>
<dbReference type="AlphaFoldDB" id="A0A0S2I142"/>
<comment type="cofactor">
    <cofactor evidence="1">
        <name>[4Fe-4S] cluster</name>
        <dbReference type="ChEBI" id="CHEBI:49883"/>
    </cofactor>
</comment>
<dbReference type="Proteomes" id="UP000064893">
    <property type="component" value="Chromosome"/>
</dbReference>
<dbReference type="OrthoDB" id="9795504at2"/>
<evidence type="ECO:0000256" key="5">
    <source>
        <dbReference type="ARBA" id="ARBA00023004"/>
    </source>
</evidence>
<dbReference type="PANTHER" id="PTHR43787:SF11">
    <property type="entry name" value="UPF0026 PROTEIN SLR1464"/>
    <property type="match status" value="1"/>
</dbReference>
<gene>
    <name evidence="8" type="ORF">L21SP5_02228</name>
</gene>
<keyword evidence="5" id="KW-0408">Iron</keyword>
<evidence type="ECO:0000259" key="7">
    <source>
        <dbReference type="PROSITE" id="PS51918"/>
    </source>
</evidence>
<dbReference type="SFLD" id="SFLDS00029">
    <property type="entry name" value="Radical_SAM"/>
    <property type="match status" value="1"/>
</dbReference>
<dbReference type="STRING" id="1307839.L21SP5_02228"/>
<evidence type="ECO:0000256" key="6">
    <source>
        <dbReference type="ARBA" id="ARBA00023014"/>
    </source>
</evidence>
<evidence type="ECO:0000256" key="3">
    <source>
        <dbReference type="ARBA" id="ARBA00022691"/>
    </source>
</evidence>
<evidence type="ECO:0000256" key="4">
    <source>
        <dbReference type="ARBA" id="ARBA00022723"/>
    </source>
</evidence>
<dbReference type="PROSITE" id="PS51918">
    <property type="entry name" value="RADICAL_SAM"/>
    <property type="match status" value="1"/>
</dbReference>
<dbReference type="InterPro" id="IPR040084">
    <property type="entry name" value="GTPase_Obg"/>
</dbReference>
<dbReference type="SFLD" id="SFLDG01083">
    <property type="entry name" value="Uncharacterised_Radical_SAM_Su"/>
    <property type="match status" value="1"/>
</dbReference>
<evidence type="ECO:0000313" key="8">
    <source>
        <dbReference type="EMBL" id="ALO15861.1"/>
    </source>
</evidence>
<dbReference type="GO" id="GO:0051539">
    <property type="term" value="F:4 iron, 4 sulfur cluster binding"/>
    <property type="evidence" value="ECO:0007669"/>
    <property type="project" value="UniProtKB-KW"/>
</dbReference>
<protein>
    <submittedName>
        <fullName evidence="8">Radical SAM superfamily protein</fullName>
    </submittedName>
</protein>
<keyword evidence="4" id="KW-0479">Metal-binding</keyword>
<dbReference type="RefSeq" id="WP_057953282.1">
    <property type="nucleotide sequence ID" value="NZ_CP013118.1"/>
</dbReference>
<reference evidence="8 9" key="1">
    <citation type="submission" date="2015-11" db="EMBL/GenBank/DDBJ databases">
        <title>Description and complete genome sequence of a novel strain predominating in hypersaline microbial mats and representing a new family of the Bacteriodetes phylum.</title>
        <authorList>
            <person name="Spring S."/>
            <person name="Bunk B."/>
            <person name="Sproer C."/>
            <person name="Klenk H.-P."/>
        </authorList>
    </citation>
    <scope>NUCLEOTIDE SEQUENCE [LARGE SCALE GENOMIC DNA]</scope>
    <source>
        <strain evidence="8 9">L21-Spi-D4</strain>
    </source>
</reference>
<dbReference type="InterPro" id="IPR058240">
    <property type="entry name" value="rSAM_sf"/>
</dbReference>
<dbReference type="InterPro" id="IPR007197">
    <property type="entry name" value="rSAM"/>
</dbReference>
<dbReference type="CDD" id="cd01335">
    <property type="entry name" value="Radical_SAM"/>
    <property type="match status" value="1"/>
</dbReference>
<keyword evidence="6" id="KW-0411">Iron-sulfur</keyword>
<keyword evidence="3" id="KW-0949">S-adenosyl-L-methionine</keyword>
<feature type="domain" description="Radical SAM core" evidence="7">
    <location>
        <begin position="19"/>
        <end position="253"/>
    </location>
</feature>
<keyword evidence="2" id="KW-0004">4Fe-4S</keyword>
<organism evidence="8 9">
    <name type="scientific">Salinivirga cyanobacteriivorans</name>
    <dbReference type="NCBI Taxonomy" id="1307839"/>
    <lineage>
        <taxon>Bacteria</taxon>
        <taxon>Pseudomonadati</taxon>
        <taxon>Bacteroidota</taxon>
        <taxon>Bacteroidia</taxon>
        <taxon>Bacteroidales</taxon>
        <taxon>Salinivirgaceae</taxon>
        <taxon>Salinivirga</taxon>
    </lineage>
</organism>
<dbReference type="EMBL" id="CP013118">
    <property type="protein sequence ID" value="ALO15861.1"/>
    <property type="molecule type" value="Genomic_DNA"/>
</dbReference>
<dbReference type="PATRIC" id="fig|1307839.3.peg.2347"/>
<evidence type="ECO:0000256" key="2">
    <source>
        <dbReference type="ARBA" id="ARBA00022485"/>
    </source>
</evidence>